<protein>
    <submittedName>
        <fullName evidence="1">Uncharacterized protein</fullName>
    </submittedName>
</protein>
<dbReference type="EMBL" id="KV744978">
    <property type="protein sequence ID" value="OCK79999.1"/>
    <property type="molecule type" value="Genomic_DNA"/>
</dbReference>
<keyword evidence="2" id="KW-1185">Reference proteome</keyword>
<feature type="non-terminal residue" evidence="1">
    <location>
        <position position="1"/>
    </location>
</feature>
<organism evidence="1 2">
    <name type="scientific">Lepidopterella palustris CBS 459.81</name>
    <dbReference type="NCBI Taxonomy" id="1314670"/>
    <lineage>
        <taxon>Eukaryota</taxon>
        <taxon>Fungi</taxon>
        <taxon>Dikarya</taxon>
        <taxon>Ascomycota</taxon>
        <taxon>Pezizomycotina</taxon>
        <taxon>Dothideomycetes</taxon>
        <taxon>Pleosporomycetidae</taxon>
        <taxon>Mytilinidiales</taxon>
        <taxon>Argynnaceae</taxon>
        <taxon>Lepidopterella</taxon>
    </lineage>
</organism>
<reference evidence="1 2" key="1">
    <citation type="journal article" date="2016" name="Nat. Commun.">
        <title>Ectomycorrhizal ecology is imprinted in the genome of the dominant symbiotic fungus Cenococcum geophilum.</title>
        <authorList>
            <consortium name="DOE Joint Genome Institute"/>
            <person name="Peter M."/>
            <person name="Kohler A."/>
            <person name="Ohm R.A."/>
            <person name="Kuo A."/>
            <person name="Krutzmann J."/>
            <person name="Morin E."/>
            <person name="Arend M."/>
            <person name="Barry K.W."/>
            <person name="Binder M."/>
            <person name="Choi C."/>
            <person name="Clum A."/>
            <person name="Copeland A."/>
            <person name="Grisel N."/>
            <person name="Haridas S."/>
            <person name="Kipfer T."/>
            <person name="LaButti K."/>
            <person name="Lindquist E."/>
            <person name="Lipzen A."/>
            <person name="Maire R."/>
            <person name="Meier B."/>
            <person name="Mihaltcheva S."/>
            <person name="Molinier V."/>
            <person name="Murat C."/>
            <person name="Poggeler S."/>
            <person name="Quandt C.A."/>
            <person name="Sperisen C."/>
            <person name="Tritt A."/>
            <person name="Tisserant E."/>
            <person name="Crous P.W."/>
            <person name="Henrissat B."/>
            <person name="Nehls U."/>
            <person name="Egli S."/>
            <person name="Spatafora J.W."/>
            <person name="Grigoriev I.V."/>
            <person name="Martin F.M."/>
        </authorList>
    </citation>
    <scope>NUCLEOTIDE SEQUENCE [LARGE SCALE GENOMIC DNA]</scope>
    <source>
        <strain evidence="1 2">CBS 459.81</strain>
    </source>
</reference>
<evidence type="ECO:0000313" key="1">
    <source>
        <dbReference type="EMBL" id="OCK79999.1"/>
    </source>
</evidence>
<dbReference type="OrthoDB" id="3438345at2759"/>
<accession>A0A8E2JFE8</accession>
<evidence type="ECO:0000313" key="2">
    <source>
        <dbReference type="Proteomes" id="UP000250266"/>
    </source>
</evidence>
<sequence length="137" mass="14977">QGRLGCLLKHCAITGIARNEMTAAGEGTENLRLLAEAFRNLKQRFPKDELASLCLRVAALIEGADGELTEPDDFRSWRAVWDAALRTFNAIIAALNESQLPVDEHLDIFGSLRGCSLACDVFLAFAQKLASMHIFGS</sequence>
<gene>
    <name evidence="1" type="ORF">K432DRAFT_453841</name>
</gene>
<dbReference type="Proteomes" id="UP000250266">
    <property type="component" value="Unassembled WGS sequence"/>
</dbReference>
<name>A0A8E2JFE8_9PEZI</name>
<dbReference type="AlphaFoldDB" id="A0A8E2JFE8"/>
<proteinExistence type="predicted"/>